<dbReference type="STRING" id="399497.BW733_03280"/>
<accession>A0A1Q2CV82</accession>
<evidence type="ECO:0000313" key="2">
    <source>
        <dbReference type="EMBL" id="AQP50006.1"/>
    </source>
</evidence>
<proteinExistence type="predicted"/>
<dbReference type="OrthoDB" id="5380360at2"/>
<organism evidence="2 3">
    <name type="scientific">Tessaracoccus flavescens</name>
    <dbReference type="NCBI Taxonomy" id="399497"/>
    <lineage>
        <taxon>Bacteria</taxon>
        <taxon>Bacillati</taxon>
        <taxon>Actinomycetota</taxon>
        <taxon>Actinomycetes</taxon>
        <taxon>Propionibacteriales</taxon>
        <taxon>Propionibacteriaceae</taxon>
        <taxon>Tessaracoccus</taxon>
    </lineage>
</organism>
<name>A0A1Q2CV82_9ACTN</name>
<feature type="compositionally biased region" description="Low complexity" evidence="1">
    <location>
        <begin position="119"/>
        <end position="144"/>
    </location>
</feature>
<dbReference type="KEGG" id="tfa:BW733_03280"/>
<keyword evidence="3" id="KW-1185">Reference proteome</keyword>
<dbReference type="AlphaFoldDB" id="A0A1Q2CV82"/>
<protein>
    <submittedName>
        <fullName evidence="2">Uncharacterized protein</fullName>
    </submittedName>
</protein>
<dbReference type="EMBL" id="CP019607">
    <property type="protein sequence ID" value="AQP50006.1"/>
    <property type="molecule type" value="Genomic_DNA"/>
</dbReference>
<reference evidence="2 3" key="1">
    <citation type="journal article" date="2008" name="Int. J. Syst. Evol. Microbiol.">
        <title>Tessaracoccus flavescens sp. nov., isolated from marine sediment.</title>
        <authorList>
            <person name="Lee D.W."/>
            <person name="Lee S.D."/>
        </authorList>
    </citation>
    <scope>NUCLEOTIDE SEQUENCE [LARGE SCALE GENOMIC DNA]</scope>
    <source>
        <strain evidence="2 3">SST-39T</strain>
    </source>
</reference>
<dbReference type="RefSeq" id="WP_077347862.1">
    <property type="nucleotide sequence ID" value="NZ_CP019607.1"/>
</dbReference>
<feature type="region of interest" description="Disordered" evidence="1">
    <location>
        <begin position="91"/>
        <end position="155"/>
    </location>
</feature>
<sequence>MGSVLPGLGGVMALDYDETLGVLWAMCDDGCSGTGAQITFDGTNEPTVRLIDRPAGLPDTNNEGFAASTLCVAGERSAWWFTDGARPGALRRGALDCSPVASPIPTPTPSASPSPAPSASPSAAPRPTATASPSPMPSATSSAPGRRPGLPSTGR</sequence>
<gene>
    <name evidence="2" type="ORF">BW733_03280</name>
</gene>
<evidence type="ECO:0000256" key="1">
    <source>
        <dbReference type="SAM" id="MobiDB-lite"/>
    </source>
</evidence>
<feature type="compositionally biased region" description="Pro residues" evidence="1">
    <location>
        <begin position="102"/>
        <end position="118"/>
    </location>
</feature>
<evidence type="ECO:0000313" key="3">
    <source>
        <dbReference type="Proteomes" id="UP000188235"/>
    </source>
</evidence>
<dbReference type="Proteomes" id="UP000188235">
    <property type="component" value="Chromosome"/>
</dbReference>